<evidence type="ECO:0000256" key="9">
    <source>
        <dbReference type="ARBA" id="ARBA00022583"/>
    </source>
</evidence>
<feature type="compositionally biased region" description="Pro residues" evidence="17">
    <location>
        <begin position="1408"/>
        <end position="1422"/>
    </location>
</feature>
<feature type="compositionally biased region" description="Basic and acidic residues" evidence="17">
    <location>
        <begin position="733"/>
        <end position="751"/>
    </location>
</feature>
<dbReference type="CDD" id="cd00052">
    <property type="entry name" value="EH"/>
    <property type="match status" value="2"/>
</dbReference>
<dbReference type="GO" id="GO:0005886">
    <property type="term" value="C:plasma membrane"/>
    <property type="evidence" value="ECO:0007669"/>
    <property type="project" value="UniProtKB-SubCell"/>
</dbReference>
<feature type="region of interest" description="Disordered" evidence="17">
    <location>
        <begin position="1"/>
        <end position="106"/>
    </location>
</feature>
<evidence type="ECO:0000313" key="20">
    <source>
        <dbReference type="EMBL" id="SCU89089.1"/>
    </source>
</evidence>
<evidence type="ECO:0000256" key="14">
    <source>
        <dbReference type="ARBA" id="ARBA00023136"/>
    </source>
</evidence>
<dbReference type="GO" id="GO:0071933">
    <property type="term" value="F:Arp2/3 complex binding"/>
    <property type="evidence" value="ECO:0007669"/>
    <property type="project" value="EnsemblFungi"/>
</dbReference>
<evidence type="ECO:0000256" key="10">
    <source>
        <dbReference type="ARBA" id="ARBA00022737"/>
    </source>
</evidence>
<feature type="compositionally biased region" description="Polar residues" evidence="17">
    <location>
        <begin position="248"/>
        <end position="257"/>
    </location>
</feature>
<feature type="domain" description="EH" evidence="18">
    <location>
        <begin position="296"/>
        <end position="378"/>
    </location>
</feature>
<proteinExistence type="inferred from homology"/>
<evidence type="ECO:0000256" key="1">
    <source>
        <dbReference type="ARBA" id="ARBA00004125"/>
    </source>
</evidence>
<keyword evidence="15" id="KW-0009">Actin-binding</keyword>
<gene>
    <name evidence="20" type="ORF">LADA_0E13630G</name>
</gene>
<dbReference type="GO" id="GO:0010008">
    <property type="term" value="C:endosome membrane"/>
    <property type="evidence" value="ECO:0007669"/>
    <property type="project" value="UniProtKB-SubCell"/>
</dbReference>
<evidence type="ECO:0000256" key="2">
    <source>
        <dbReference type="ARBA" id="ARBA00004134"/>
    </source>
</evidence>
<dbReference type="InterPro" id="IPR018247">
    <property type="entry name" value="EF_Hand_1_Ca_BS"/>
</dbReference>
<reference evidence="21" key="1">
    <citation type="submission" date="2016-03" db="EMBL/GenBank/DDBJ databases">
        <authorList>
            <person name="Devillers H."/>
        </authorList>
    </citation>
    <scope>NUCLEOTIDE SEQUENCE [LARGE SCALE GENOMIC DNA]</scope>
</reference>
<dbReference type="PROSITE" id="PS50031">
    <property type="entry name" value="EH"/>
    <property type="match status" value="2"/>
</dbReference>
<feature type="compositionally biased region" description="Basic and acidic residues" evidence="17">
    <location>
        <begin position="1103"/>
        <end position="1121"/>
    </location>
</feature>
<dbReference type="GO" id="GO:0005634">
    <property type="term" value="C:nucleus"/>
    <property type="evidence" value="ECO:0007669"/>
    <property type="project" value="EnsemblFungi"/>
</dbReference>
<feature type="compositionally biased region" description="Pro residues" evidence="17">
    <location>
        <begin position="1252"/>
        <end position="1290"/>
    </location>
</feature>
<keyword evidence="10" id="KW-0677">Repeat</keyword>
<evidence type="ECO:0000256" key="7">
    <source>
        <dbReference type="ARBA" id="ARBA00022475"/>
    </source>
</evidence>
<feature type="region of interest" description="Disordered" evidence="17">
    <location>
        <begin position="396"/>
        <end position="451"/>
    </location>
</feature>
<dbReference type="Pfam" id="PF08226">
    <property type="entry name" value="DUF1720"/>
    <property type="match status" value="2"/>
</dbReference>
<dbReference type="InterPro" id="IPR000261">
    <property type="entry name" value="EH_dom"/>
</dbReference>
<dbReference type="InterPro" id="IPR013182">
    <property type="entry name" value="DUF1720"/>
</dbReference>
<dbReference type="InterPro" id="IPR011992">
    <property type="entry name" value="EF-hand-dom_pair"/>
</dbReference>
<feature type="compositionally biased region" description="Polar residues" evidence="17">
    <location>
        <begin position="500"/>
        <end position="581"/>
    </location>
</feature>
<sequence>MFNPYQAQGHGFNQQPLGNYPGNNQPPTQLTQRPTSEFGNYQQNVPSSFGLQQQPSQQQQQQQHQHQHQMTGFVSNGSSFGGPNAFGGAQGGFQGGQQTEAFSGSTAIQPQQTNFYSQQNTLQPQLTGAYGQQVPPTSFFGQQVQPQSSNQQQQQPTGTYQQPMAVQQSNLQPFQQTNYSSQPPQTTGYMAQQQLQGTDYNQPRPTSNSQANQPSQTGALPQTSQPLQPQQTGYYSQPSQQPLQPQQTGFYSQNAQPPMQPLKPSATGFVNSFANNGVNDDMKIPAMRLSFMTANDQAKFETLFRSSVPRGSNTISGNSCRSILMKSGVSPTLLARIWTLCDTSRAGELLFPEFALAMHLVNDVIQGDSVPFELSTKMKNEVASFVDAINFSIASGDESSAPPQPKTPFDDLTSGFQNLQPQPTGMMPNTSFGMPLQSQTTQGQLNPQLTGFIPQTSFNQALTAQATGGLLQSQPTGGYSQQQQQQQQQPTASFPQQQTGNILQSQSTGGFLQPQSTGFMPQTSFNQPLQSQFTGINNFQPQTTGLPNSLTSVLTGQPTGQFPGQFPETSFNGSATLQPQPTGYLPPSNFNPTAPLTAQKTGFGNNEIYSQANFAKKFMVDDSDVISSDEKALFYKIFDTYDSQGHGLMGSATAVEVFRKSGLNRNDLEQIWNLCDINNSGQLNRQEFALGMHLVYRRLKGHELPNRLPPSLIPSSNQILNSVKDQLKNSSGSERKEPTKVDGISFKHNDDELLPSSRNRRKTYQSPSATGSELTSASIEPSNTRASQTPKEPASVNTMRPRVSDERAIEDWKRKILALPQPSSVIKQDAGGAPAELEEKFAALTSRVPQLLAEISNVNNQITMAKIELYRQRNPSSMVGTGKNGEVTEEDRRKAKSKALLASRMATLMGKQPASANVEQQEQVFNEEVAKFRSENSANQSIIEDIQTSIFEIAASVKSALGGKKNISGRQYEMWELGIGVDSHVSAFISKLHPSPSVKKNSEVKHIYRATAPSSSSSSNFQQRTSSSLDRSTFLKEQAQRKMKERLASLSLGEDIREKNSHAFHAEELDINEEDEEVRKLTEQLAALKAKKKDQSGAAETRQIYEPKAESRDQSPHKEVSASEQINTTQGPIHDTKHQTAAAPALKIVQQTDELPQLDSASPISRSASNHHKGNPFGMPQRQSSSSVRPLSSTSTGTGERNPFFKPTQSGSPSFDAKAAEAQRRIQRGLDDDDDWSDAEDSSKTTINAPAPVAPAPVAPAPAAPAPVAPAPVAPAPVAPAPAAPAPVAPAPIASAPIAPAPVAPAPVAPAPVAPAPVAPAPVAPAPVAPAPVAPAPVAPAEGSQLSESARMPPVPTAPPLPQLVNNSGPTVNSAPSKEDESDENFDDNLSIPESVDSFNDAHSLPDAPLPPSGIPPPPPLP</sequence>
<feature type="region of interest" description="Disordered" evidence="17">
    <location>
        <begin position="471"/>
        <end position="592"/>
    </location>
</feature>
<feature type="compositionally biased region" description="Low complexity" evidence="17">
    <location>
        <begin position="52"/>
        <end position="64"/>
    </location>
</feature>
<feature type="region of interest" description="Disordered" evidence="17">
    <location>
        <begin position="198"/>
        <end position="268"/>
    </location>
</feature>
<dbReference type="GO" id="GO:0006897">
    <property type="term" value="P:endocytosis"/>
    <property type="evidence" value="ECO:0007669"/>
    <property type="project" value="UniProtKB-KW"/>
</dbReference>
<feature type="compositionally biased region" description="Pro residues" evidence="17">
    <location>
        <begin position="1353"/>
        <end position="1362"/>
    </location>
</feature>
<dbReference type="GO" id="GO:0007121">
    <property type="term" value="P:bipolar cellular bud site selection"/>
    <property type="evidence" value="ECO:0007669"/>
    <property type="project" value="EnsemblFungi"/>
</dbReference>
<keyword evidence="21" id="KW-1185">Reference proteome</keyword>
<feature type="compositionally biased region" description="Low complexity" evidence="17">
    <location>
        <begin position="1014"/>
        <end position="1028"/>
    </location>
</feature>
<dbReference type="GO" id="GO:0016197">
    <property type="term" value="P:endosomal transport"/>
    <property type="evidence" value="ECO:0007669"/>
    <property type="project" value="TreeGrafter"/>
</dbReference>
<dbReference type="Proteomes" id="UP000190274">
    <property type="component" value="Chromosome E"/>
</dbReference>
<comment type="similarity">
    <text evidence="4">Belongs to the PAN1 family.</text>
</comment>
<dbReference type="GO" id="GO:0005509">
    <property type="term" value="F:calcium ion binding"/>
    <property type="evidence" value="ECO:0007669"/>
    <property type="project" value="InterPro"/>
</dbReference>
<feature type="compositionally biased region" description="Gly residues" evidence="17">
    <location>
        <begin position="84"/>
        <end position="95"/>
    </location>
</feature>
<feature type="domain" description="EF-hand" evidence="19">
    <location>
        <begin position="663"/>
        <end position="698"/>
    </location>
</feature>
<keyword evidence="8" id="KW-0963">Cytoplasm</keyword>
<evidence type="ECO:0000256" key="3">
    <source>
        <dbReference type="ARBA" id="ARBA00004413"/>
    </source>
</evidence>
<keyword evidence="7" id="KW-1003">Cell membrane</keyword>
<feature type="region of interest" description="Disordered" evidence="17">
    <location>
        <begin position="1089"/>
        <end position="1422"/>
    </location>
</feature>
<evidence type="ECO:0000256" key="12">
    <source>
        <dbReference type="ARBA" id="ARBA00022837"/>
    </source>
</evidence>
<feature type="region of interest" description="Disordered" evidence="17">
    <location>
        <begin position="128"/>
        <end position="162"/>
    </location>
</feature>
<dbReference type="Gene3D" id="1.10.238.10">
    <property type="entry name" value="EF-hand"/>
    <property type="match status" value="2"/>
</dbReference>
<feature type="compositionally biased region" description="Acidic residues" evidence="17">
    <location>
        <begin position="1231"/>
        <end position="1240"/>
    </location>
</feature>
<feature type="region of interest" description="Disordered" evidence="17">
    <location>
        <begin position="726"/>
        <end position="804"/>
    </location>
</feature>
<feature type="compositionally biased region" description="Low complexity" evidence="17">
    <location>
        <begin position="141"/>
        <end position="162"/>
    </location>
</feature>
<keyword evidence="16" id="KW-0206">Cytoskeleton</keyword>
<dbReference type="InterPro" id="IPR002048">
    <property type="entry name" value="EF_hand_dom"/>
</dbReference>
<dbReference type="SMART" id="SM00027">
    <property type="entry name" value="EH"/>
    <property type="match status" value="2"/>
</dbReference>
<evidence type="ECO:0000256" key="13">
    <source>
        <dbReference type="ARBA" id="ARBA00023054"/>
    </source>
</evidence>
<dbReference type="SMART" id="SM00054">
    <property type="entry name" value="EFh"/>
    <property type="match status" value="2"/>
</dbReference>
<dbReference type="SUPFAM" id="SSF47473">
    <property type="entry name" value="EF-hand"/>
    <property type="match status" value="2"/>
</dbReference>
<dbReference type="GO" id="GO:0061709">
    <property type="term" value="P:reticulophagy"/>
    <property type="evidence" value="ECO:0007669"/>
    <property type="project" value="EnsemblFungi"/>
</dbReference>
<evidence type="ECO:0000259" key="18">
    <source>
        <dbReference type="PROSITE" id="PS50031"/>
    </source>
</evidence>
<dbReference type="GO" id="GO:0071555">
    <property type="term" value="P:cell wall organization"/>
    <property type="evidence" value="ECO:0007669"/>
    <property type="project" value="EnsemblFungi"/>
</dbReference>
<dbReference type="GO" id="GO:2000601">
    <property type="term" value="P:positive regulation of Arp2/3 complex-mediated actin nucleation"/>
    <property type="evidence" value="ECO:0007669"/>
    <property type="project" value="EnsemblFungi"/>
</dbReference>
<feature type="compositionally biased region" description="Low complexity" evidence="17">
    <location>
        <begin position="472"/>
        <end position="499"/>
    </location>
</feature>
<dbReference type="PANTHER" id="PTHR11216">
    <property type="entry name" value="EH DOMAIN"/>
    <property type="match status" value="1"/>
</dbReference>
<evidence type="ECO:0000256" key="5">
    <source>
        <dbReference type="ARBA" id="ARBA00015110"/>
    </source>
</evidence>
<dbReference type="PROSITE" id="PS50222">
    <property type="entry name" value="EF_HAND_2"/>
    <property type="match status" value="1"/>
</dbReference>
<feature type="compositionally biased region" description="Polar residues" evidence="17">
    <location>
        <begin position="414"/>
        <end position="451"/>
    </location>
</feature>
<feature type="domain" description="EH" evidence="18">
    <location>
        <begin position="630"/>
        <end position="719"/>
    </location>
</feature>
<evidence type="ECO:0000256" key="16">
    <source>
        <dbReference type="ARBA" id="ARBA00023212"/>
    </source>
</evidence>
<evidence type="ECO:0000256" key="8">
    <source>
        <dbReference type="ARBA" id="ARBA00022490"/>
    </source>
</evidence>
<feature type="compositionally biased region" description="Pro residues" evidence="17">
    <location>
        <begin position="1299"/>
        <end position="1338"/>
    </location>
</feature>
<dbReference type="STRING" id="1266660.A0A1G4JFL3"/>
<feature type="compositionally biased region" description="Polar residues" evidence="17">
    <location>
        <begin position="764"/>
        <end position="798"/>
    </location>
</feature>
<keyword evidence="11" id="KW-0967">Endosome</keyword>
<dbReference type="PANTHER" id="PTHR11216:SF173">
    <property type="entry name" value="ACTIN CYTOSKELETON-REGULATORY COMPLEX PROTEIN PAN1"/>
    <property type="match status" value="1"/>
</dbReference>
<organism evidence="20 21">
    <name type="scientific">Lachancea dasiensis</name>
    <dbReference type="NCBI Taxonomy" id="1072105"/>
    <lineage>
        <taxon>Eukaryota</taxon>
        <taxon>Fungi</taxon>
        <taxon>Dikarya</taxon>
        <taxon>Ascomycota</taxon>
        <taxon>Saccharomycotina</taxon>
        <taxon>Saccharomycetes</taxon>
        <taxon>Saccharomycetales</taxon>
        <taxon>Saccharomycetaceae</taxon>
        <taxon>Lachancea</taxon>
    </lineage>
</organism>
<dbReference type="GO" id="GO:0030479">
    <property type="term" value="C:actin cortical patch"/>
    <property type="evidence" value="ECO:0007669"/>
    <property type="project" value="UniProtKB-SubCell"/>
</dbReference>
<feature type="compositionally biased region" description="Polar residues" evidence="17">
    <location>
        <begin position="198"/>
        <end position="219"/>
    </location>
</feature>
<keyword evidence="14" id="KW-0472">Membrane</keyword>
<feature type="compositionally biased region" description="Low complexity" evidence="17">
    <location>
        <begin position="1180"/>
        <end position="1196"/>
    </location>
</feature>
<evidence type="ECO:0000313" key="21">
    <source>
        <dbReference type="Proteomes" id="UP000190274"/>
    </source>
</evidence>
<evidence type="ECO:0000256" key="17">
    <source>
        <dbReference type="SAM" id="MobiDB-lite"/>
    </source>
</evidence>
<dbReference type="GO" id="GO:0007120">
    <property type="term" value="P:axial cellular bud site selection"/>
    <property type="evidence" value="ECO:0007669"/>
    <property type="project" value="EnsemblFungi"/>
</dbReference>
<accession>A0A1G4JFL3</accession>
<dbReference type="GO" id="GO:0003779">
    <property type="term" value="F:actin binding"/>
    <property type="evidence" value="ECO:0007669"/>
    <property type="project" value="UniProtKB-KW"/>
</dbReference>
<evidence type="ECO:0000256" key="15">
    <source>
        <dbReference type="ARBA" id="ARBA00023203"/>
    </source>
</evidence>
<dbReference type="Pfam" id="PF12763">
    <property type="entry name" value="EH"/>
    <property type="match status" value="2"/>
</dbReference>
<evidence type="ECO:0000256" key="4">
    <source>
        <dbReference type="ARBA" id="ARBA00009351"/>
    </source>
</evidence>
<feature type="compositionally biased region" description="Polar residues" evidence="17">
    <location>
        <begin position="1364"/>
        <end position="1376"/>
    </location>
</feature>
<feature type="compositionally biased region" description="Polar residues" evidence="17">
    <location>
        <begin position="1149"/>
        <end position="1168"/>
    </location>
</feature>
<feature type="region of interest" description="Disordered" evidence="17">
    <location>
        <begin position="1010"/>
        <end position="1033"/>
    </location>
</feature>
<evidence type="ECO:0000256" key="6">
    <source>
        <dbReference type="ARBA" id="ARBA00020728"/>
    </source>
</evidence>
<dbReference type="GO" id="GO:1990964">
    <property type="term" value="C:actin cytoskeleton-regulatory complex"/>
    <property type="evidence" value="ECO:0007669"/>
    <property type="project" value="EnsemblFungi"/>
</dbReference>
<comment type="subcellular location">
    <subcellularLocation>
        <location evidence="3">Cell membrane</location>
        <topology evidence="3">Peripheral membrane protein</topology>
        <orientation evidence="3">Cytoplasmic side</orientation>
    </subcellularLocation>
    <subcellularLocation>
        <location evidence="2">Cytoplasm</location>
        <location evidence="2">Cytoskeleton</location>
        <location evidence="2">Actin patch</location>
    </subcellularLocation>
    <subcellularLocation>
        <location evidence="1">Endosome membrane</location>
        <topology evidence="1">Peripheral membrane protein</topology>
        <orientation evidence="1">Cytoplasmic side</orientation>
    </subcellularLocation>
</comment>
<dbReference type="OrthoDB" id="2015333at2759"/>
<feature type="compositionally biased region" description="Polar residues" evidence="17">
    <location>
        <begin position="11"/>
        <end position="51"/>
    </location>
</feature>
<dbReference type="EMBL" id="LT598455">
    <property type="protein sequence ID" value="SCU89089.1"/>
    <property type="molecule type" value="Genomic_DNA"/>
</dbReference>
<feature type="compositionally biased region" description="Low complexity" evidence="17">
    <location>
        <begin position="220"/>
        <end position="247"/>
    </location>
</feature>
<dbReference type="GO" id="GO:0000147">
    <property type="term" value="P:actin cortical patch assembly"/>
    <property type="evidence" value="ECO:0007669"/>
    <property type="project" value="EnsemblFungi"/>
</dbReference>
<keyword evidence="12" id="KW-0106">Calcium</keyword>
<name>A0A1G4JFL3_9SACH</name>
<feature type="compositionally biased region" description="Polar residues" evidence="17">
    <location>
        <begin position="1122"/>
        <end position="1131"/>
    </location>
</feature>
<dbReference type="PROSITE" id="PS00018">
    <property type="entry name" value="EF_HAND_1"/>
    <property type="match status" value="1"/>
</dbReference>
<feature type="compositionally biased region" description="Basic and acidic residues" evidence="17">
    <location>
        <begin position="1218"/>
        <end position="1230"/>
    </location>
</feature>
<keyword evidence="13" id="KW-0175">Coiled coil</keyword>
<dbReference type="FunFam" id="1.10.238.10:FF:000349">
    <property type="entry name" value="Actin cytoskeleton-regulatory complex protein PAN1"/>
    <property type="match status" value="1"/>
</dbReference>
<evidence type="ECO:0000259" key="19">
    <source>
        <dbReference type="PROSITE" id="PS50222"/>
    </source>
</evidence>
<evidence type="ECO:0000256" key="11">
    <source>
        <dbReference type="ARBA" id="ARBA00022753"/>
    </source>
</evidence>
<keyword evidence="9" id="KW-0254">Endocytosis</keyword>
<protein>
    <recommendedName>
        <fullName evidence="5">Actin cytoskeleton-regulatory complex protein PAN1</fullName>
    </recommendedName>
    <alternativeName>
        <fullName evidence="6">Actin cytoskeleton-regulatory complex protein pan1</fullName>
    </alternativeName>
</protein>